<organism evidence="9 10">
    <name type="scientific">Orchesella dallaii</name>
    <dbReference type="NCBI Taxonomy" id="48710"/>
    <lineage>
        <taxon>Eukaryota</taxon>
        <taxon>Metazoa</taxon>
        <taxon>Ecdysozoa</taxon>
        <taxon>Arthropoda</taxon>
        <taxon>Hexapoda</taxon>
        <taxon>Collembola</taxon>
        <taxon>Entomobryomorpha</taxon>
        <taxon>Entomobryoidea</taxon>
        <taxon>Orchesellidae</taxon>
        <taxon>Orchesellinae</taxon>
        <taxon>Orchesella</taxon>
    </lineage>
</organism>
<keyword evidence="3" id="KW-0378">Hydrolase</keyword>
<gene>
    <name evidence="9" type="ORF">ODALV1_LOCUS30184</name>
</gene>
<proteinExistence type="inferred from homology"/>
<comment type="caution">
    <text evidence="9">The sequence shown here is derived from an EMBL/GenBank/DDBJ whole genome shotgun (WGS) entry which is preliminary data.</text>
</comment>
<comment type="similarity">
    <text evidence="4">Belongs to the ACTMAP family.</text>
</comment>
<dbReference type="PANTHER" id="PTHR28631">
    <property type="entry name" value="UPF0692 PROTEIN C19ORF54"/>
    <property type="match status" value="1"/>
</dbReference>
<evidence type="ECO:0000256" key="3">
    <source>
        <dbReference type="ARBA" id="ARBA00022801"/>
    </source>
</evidence>
<evidence type="ECO:0000256" key="1">
    <source>
        <dbReference type="ARBA" id="ARBA00022438"/>
    </source>
</evidence>
<name>A0ABP1S6T1_9HEXA</name>
<keyword evidence="1" id="KW-0031">Aminopeptidase</keyword>
<evidence type="ECO:0000256" key="5">
    <source>
        <dbReference type="ARBA" id="ARBA00034848"/>
    </source>
</evidence>
<dbReference type="PANTHER" id="PTHR28631:SF1">
    <property type="entry name" value="ACTIN MATURATION PROTEASE"/>
    <property type="match status" value="1"/>
</dbReference>
<dbReference type="EMBL" id="CAXLJM020000160">
    <property type="protein sequence ID" value="CAL8144402.1"/>
    <property type="molecule type" value="Genomic_DNA"/>
</dbReference>
<keyword evidence="10" id="KW-1185">Reference proteome</keyword>
<evidence type="ECO:0000256" key="2">
    <source>
        <dbReference type="ARBA" id="ARBA00022670"/>
    </source>
</evidence>
<dbReference type="Pfam" id="PF21646">
    <property type="entry name" value="ACTMAP-like_C"/>
    <property type="match status" value="1"/>
</dbReference>
<evidence type="ECO:0000256" key="7">
    <source>
        <dbReference type="ARBA" id="ARBA00049041"/>
    </source>
</evidence>
<dbReference type="Proteomes" id="UP001642540">
    <property type="component" value="Unassembled WGS sequence"/>
</dbReference>
<evidence type="ECO:0000256" key="6">
    <source>
        <dbReference type="ARBA" id="ARBA00034908"/>
    </source>
</evidence>
<keyword evidence="2" id="KW-0645">Protease</keyword>
<evidence type="ECO:0000313" key="9">
    <source>
        <dbReference type="EMBL" id="CAL8144402.1"/>
    </source>
</evidence>
<sequence length="337" mass="36936">MSSIPAPPPPPAPPPAPVLPAEVNSSSSPRLKSSRTYPLLLQLEQNGTQSEAESVCPLGYTETKDVTVEEFIEEISKLVSFRLEDFSLTSIQDGDCKDTILMVVMPLTKPILQNGPMCGIVALAEALQIMKKNVYVDPKVILDEAIKRGYSKQGEMFSVVAMQTLAEVFGGCQQSSVIDSEVKSTECVQKLVTNILMGFPALIPYDADYNHSPSQRKGHAAHWAVIHGLATCISSSNLNLVTKNSGFEILLSSPELTIVQPIQQNQDKNITELFKTSSLHVIAHQGKSYRIGLWKYNDLVESNQNLKEMAPKLLNNPSEFVFGDIVHGLCSKVLLLK</sequence>
<dbReference type="InterPro" id="IPR040043">
    <property type="entry name" value="ACTMAP"/>
</dbReference>
<protein>
    <recommendedName>
        <fullName evidence="5">Actin maturation protease</fullName>
    </recommendedName>
    <alternativeName>
        <fullName evidence="6">Actin aminopeptidase ACTMAP</fullName>
    </alternativeName>
</protein>
<feature type="compositionally biased region" description="Pro residues" evidence="8">
    <location>
        <begin position="1"/>
        <end position="18"/>
    </location>
</feature>
<comment type="catalytic activity">
    <reaction evidence="7">
        <text>N-terminal N(alpha)-acetyl-L-cysteinyl-L-aspartyl-[protein] + H2O = N-terminal L-aspartyl-[protein] + N-acetyl-L-cysteine</text>
        <dbReference type="Rhea" id="RHEA:74579"/>
        <dbReference type="Rhea" id="RHEA-COMP:12669"/>
        <dbReference type="Rhea" id="RHEA-COMP:18395"/>
        <dbReference type="ChEBI" id="CHEBI:15377"/>
        <dbReference type="ChEBI" id="CHEBI:64720"/>
        <dbReference type="ChEBI" id="CHEBI:78236"/>
        <dbReference type="ChEBI" id="CHEBI:193599"/>
    </reaction>
    <physiologicalReaction direction="left-to-right" evidence="7">
        <dbReference type="Rhea" id="RHEA:74580"/>
    </physiologicalReaction>
</comment>
<feature type="region of interest" description="Disordered" evidence="8">
    <location>
        <begin position="1"/>
        <end position="32"/>
    </location>
</feature>
<evidence type="ECO:0000256" key="8">
    <source>
        <dbReference type="SAM" id="MobiDB-lite"/>
    </source>
</evidence>
<accession>A0ABP1S6T1</accession>
<reference evidence="9 10" key="1">
    <citation type="submission" date="2024-08" db="EMBL/GenBank/DDBJ databases">
        <authorList>
            <person name="Cucini C."/>
            <person name="Frati F."/>
        </authorList>
    </citation>
    <scope>NUCLEOTIDE SEQUENCE [LARGE SCALE GENOMIC DNA]</scope>
</reference>
<evidence type="ECO:0000313" key="10">
    <source>
        <dbReference type="Proteomes" id="UP001642540"/>
    </source>
</evidence>
<evidence type="ECO:0000256" key="4">
    <source>
        <dbReference type="ARBA" id="ARBA00034725"/>
    </source>
</evidence>